<dbReference type="InterPro" id="IPR038314">
    <property type="entry name" value="T6SS_sf"/>
</dbReference>
<proteinExistence type="predicted"/>
<dbReference type="PROSITE" id="PS51257">
    <property type="entry name" value="PROKAR_LIPOPROTEIN"/>
    <property type="match status" value="1"/>
</dbReference>
<sequence>MKFIMKQVLKLFLLLFTFSLFSCISSQKEEQQEYNKKEQQKEFLKDYFLFSCLYKAKPDMEIDISAAVYFDLSNYSIDVFKQIDDYAKQFVDSIPESPNIDLNNGRAVLMHSLEKYKSKELDLFIENLDKSETK</sequence>
<dbReference type="Gene3D" id="1.20.120.1620">
    <property type="match status" value="1"/>
</dbReference>
<evidence type="ECO:0000313" key="1">
    <source>
        <dbReference type="EMBL" id="MPL91374.1"/>
    </source>
</evidence>
<reference evidence="1" key="1">
    <citation type="submission" date="2019-08" db="EMBL/GenBank/DDBJ databases">
        <authorList>
            <person name="Kucharzyk K."/>
            <person name="Murdoch R.W."/>
            <person name="Higgins S."/>
            <person name="Loffler F."/>
        </authorList>
    </citation>
    <scope>NUCLEOTIDE SEQUENCE</scope>
</reference>
<name>A0A644VJ04_9ZZZZ</name>
<dbReference type="EMBL" id="VSSQ01000327">
    <property type="protein sequence ID" value="MPL91374.1"/>
    <property type="molecule type" value="Genomic_DNA"/>
</dbReference>
<accession>A0A644VJ04</accession>
<protein>
    <submittedName>
        <fullName evidence="1">Uncharacterized protein</fullName>
    </submittedName>
</protein>
<comment type="caution">
    <text evidence="1">The sequence shown here is derived from an EMBL/GenBank/DDBJ whole genome shotgun (WGS) entry which is preliminary data.</text>
</comment>
<organism evidence="1">
    <name type="scientific">bioreactor metagenome</name>
    <dbReference type="NCBI Taxonomy" id="1076179"/>
    <lineage>
        <taxon>unclassified sequences</taxon>
        <taxon>metagenomes</taxon>
        <taxon>ecological metagenomes</taxon>
    </lineage>
</organism>
<dbReference type="AlphaFoldDB" id="A0A644VJ04"/>
<gene>
    <name evidence="1" type="ORF">SDC9_37442</name>
</gene>